<dbReference type="AlphaFoldDB" id="D8R392"/>
<evidence type="ECO:0000256" key="3">
    <source>
        <dbReference type="ARBA" id="ARBA00022630"/>
    </source>
</evidence>
<dbReference type="Gene3D" id="3.50.50.60">
    <property type="entry name" value="FAD/NAD(P)-binding domain"/>
    <property type="match status" value="2"/>
</dbReference>
<dbReference type="GO" id="GO:0005739">
    <property type="term" value="C:mitochondrion"/>
    <property type="evidence" value="ECO:0000318"/>
    <property type="project" value="GO_Central"/>
</dbReference>
<evidence type="ECO:0000256" key="5">
    <source>
        <dbReference type="ARBA" id="ARBA00022792"/>
    </source>
</evidence>
<keyword evidence="10 11" id="KW-0472">Membrane</keyword>
<evidence type="ECO:0000313" key="14">
    <source>
        <dbReference type="Proteomes" id="UP000001514"/>
    </source>
</evidence>
<dbReference type="FunFam" id="3.50.50.60:FF:000021">
    <property type="entry name" value="Ubiquinone biosynthesis monooxygenase COQ6"/>
    <property type="match status" value="1"/>
</dbReference>
<dbReference type="eggNOG" id="KOG3855">
    <property type="taxonomic scope" value="Eukaryota"/>
</dbReference>
<comment type="cofactor">
    <cofactor evidence="1 11">
        <name>FAD</name>
        <dbReference type="ChEBI" id="CHEBI:57692"/>
    </cofactor>
</comment>
<organism evidence="14">
    <name type="scientific">Selaginella moellendorffii</name>
    <name type="common">Spikemoss</name>
    <dbReference type="NCBI Taxonomy" id="88036"/>
    <lineage>
        <taxon>Eukaryota</taxon>
        <taxon>Viridiplantae</taxon>
        <taxon>Streptophyta</taxon>
        <taxon>Embryophyta</taxon>
        <taxon>Tracheophyta</taxon>
        <taxon>Lycopodiopsida</taxon>
        <taxon>Selaginellales</taxon>
        <taxon>Selaginellaceae</taxon>
        <taxon>Selaginella</taxon>
    </lineage>
</organism>
<dbReference type="STRING" id="88036.D8R392"/>
<dbReference type="GO" id="GO:0031314">
    <property type="term" value="C:extrinsic component of mitochondrial inner membrane"/>
    <property type="evidence" value="ECO:0007669"/>
    <property type="project" value="UniProtKB-UniRule"/>
</dbReference>
<comment type="subunit">
    <text evidence="11">Component of a multi-subunit COQ enzyme complex.</text>
</comment>
<reference evidence="13 14" key="1">
    <citation type="journal article" date="2011" name="Science">
        <title>The Selaginella genome identifies genetic changes associated with the evolution of vascular plants.</title>
        <authorList>
            <person name="Banks J.A."/>
            <person name="Nishiyama T."/>
            <person name="Hasebe M."/>
            <person name="Bowman J.L."/>
            <person name="Gribskov M."/>
            <person name="dePamphilis C."/>
            <person name="Albert V.A."/>
            <person name="Aono N."/>
            <person name="Aoyama T."/>
            <person name="Ambrose B.A."/>
            <person name="Ashton N.W."/>
            <person name="Axtell M.J."/>
            <person name="Barker E."/>
            <person name="Barker M.S."/>
            <person name="Bennetzen J.L."/>
            <person name="Bonawitz N.D."/>
            <person name="Chapple C."/>
            <person name="Cheng C."/>
            <person name="Correa L.G."/>
            <person name="Dacre M."/>
            <person name="DeBarry J."/>
            <person name="Dreyer I."/>
            <person name="Elias M."/>
            <person name="Engstrom E.M."/>
            <person name="Estelle M."/>
            <person name="Feng L."/>
            <person name="Finet C."/>
            <person name="Floyd S.K."/>
            <person name="Frommer W.B."/>
            <person name="Fujita T."/>
            <person name="Gramzow L."/>
            <person name="Gutensohn M."/>
            <person name="Harholt J."/>
            <person name="Hattori M."/>
            <person name="Heyl A."/>
            <person name="Hirai T."/>
            <person name="Hiwatashi Y."/>
            <person name="Ishikawa M."/>
            <person name="Iwata M."/>
            <person name="Karol K.G."/>
            <person name="Koehler B."/>
            <person name="Kolukisaoglu U."/>
            <person name="Kubo M."/>
            <person name="Kurata T."/>
            <person name="Lalonde S."/>
            <person name="Li K."/>
            <person name="Li Y."/>
            <person name="Litt A."/>
            <person name="Lyons E."/>
            <person name="Manning G."/>
            <person name="Maruyama T."/>
            <person name="Michael T.P."/>
            <person name="Mikami K."/>
            <person name="Miyazaki S."/>
            <person name="Morinaga S."/>
            <person name="Murata T."/>
            <person name="Mueller-Roeber B."/>
            <person name="Nelson D.R."/>
            <person name="Obara M."/>
            <person name="Oguri Y."/>
            <person name="Olmstead R.G."/>
            <person name="Onodera N."/>
            <person name="Petersen B.L."/>
            <person name="Pils B."/>
            <person name="Prigge M."/>
            <person name="Rensing S.A."/>
            <person name="Riano-Pachon D.M."/>
            <person name="Roberts A.W."/>
            <person name="Sato Y."/>
            <person name="Scheller H.V."/>
            <person name="Schulz B."/>
            <person name="Schulz C."/>
            <person name="Shakirov E.V."/>
            <person name="Shibagaki N."/>
            <person name="Shinohara N."/>
            <person name="Shippen D.E."/>
            <person name="Soerensen I."/>
            <person name="Sotooka R."/>
            <person name="Sugimoto N."/>
            <person name="Sugita M."/>
            <person name="Sumikawa N."/>
            <person name="Tanurdzic M."/>
            <person name="Theissen G."/>
            <person name="Ulvskov P."/>
            <person name="Wakazuki S."/>
            <person name="Weng J.K."/>
            <person name="Willats W.W."/>
            <person name="Wipf D."/>
            <person name="Wolf P.G."/>
            <person name="Yang L."/>
            <person name="Zimmer A.D."/>
            <person name="Zhu Q."/>
            <person name="Mitros T."/>
            <person name="Hellsten U."/>
            <person name="Loque D."/>
            <person name="Otillar R."/>
            <person name="Salamov A."/>
            <person name="Schmutz J."/>
            <person name="Shapiro H."/>
            <person name="Lindquist E."/>
            <person name="Lucas S."/>
            <person name="Rokhsar D."/>
            <person name="Grigoriev I.V."/>
        </authorList>
    </citation>
    <scope>NUCLEOTIDE SEQUENCE [LARGE SCALE GENOMIC DNA]</scope>
</reference>
<comment type="catalytic activity">
    <reaction evidence="11">
        <text>a 4-hydroxy-3-(all-trans-polyprenyl)benzoate + 2 reduced [2Fe-2S]-[ferredoxin] + O2 + 2 H(+) = a 3,4-dihydroxy-5-(all-trans-polyprenyl)benzoate + 2 oxidized [2Fe-2S]-[ferredoxin] + H2O</text>
        <dbReference type="Rhea" id="RHEA:81195"/>
        <dbReference type="Rhea" id="RHEA-COMP:9514"/>
        <dbReference type="Rhea" id="RHEA-COMP:10000"/>
        <dbReference type="Rhea" id="RHEA-COMP:10001"/>
        <dbReference type="Rhea" id="RHEA-COMP:10930"/>
        <dbReference type="ChEBI" id="CHEBI:15377"/>
        <dbReference type="ChEBI" id="CHEBI:15378"/>
        <dbReference type="ChEBI" id="CHEBI:15379"/>
        <dbReference type="ChEBI" id="CHEBI:33737"/>
        <dbReference type="ChEBI" id="CHEBI:33738"/>
        <dbReference type="ChEBI" id="CHEBI:64694"/>
        <dbReference type="ChEBI" id="CHEBI:78396"/>
        <dbReference type="EC" id="1.14.15.45"/>
    </reaction>
</comment>
<comment type="similarity">
    <text evidence="2 11">Belongs to the UbiH/COQ6 family.</text>
</comment>
<keyword evidence="9 11" id="KW-0496">Mitochondrion</keyword>
<dbReference type="InterPro" id="IPR051205">
    <property type="entry name" value="UbiH/COQ6_monooxygenase"/>
</dbReference>
<dbReference type="Gramene" id="EFJ32906">
    <property type="protein sequence ID" value="EFJ32906"/>
    <property type="gene ID" value="SELMODRAFT_230657"/>
</dbReference>
<dbReference type="GO" id="GO:0006744">
    <property type="term" value="P:ubiquinone biosynthetic process"/>
    <property type="evidence" value="ECO:0000318"/>
    <property type="project" value="GO_Central"/>
</dbReference>
<feature type="domain" description="FAD-binding" evidence="12">
    <location>
        <begin position="130"/>
        <end position="262"/>
    </location>
</feature>
<accession>D8R392</accession>
<comment type="subcellular location">
    <subcellularLocation>
        <location evidence="11">Mitochondrion inner membrane</location>
        <topology evidence="11">Peripheral membrane protein</topology>
        <orientation evidence="11">Matrix side</orientation>
    </subcellularLocation>
</comment>
<evidence type="ECO:0000256" key="7">
    <source>
        <dbReference type="ARBA" id="ARBA00023002"/>
    </source>
</evidence>
<dbReference type="FunCoup" id="D8R392">
    <property type="interactions" value="4593"/>
</dbReference>
<feature type="domain" description="FAD-binding" evidence="12">
    <location>
        <begin position="306"/>
        <end position="376"/>
    </location>
</feature>
<evidence type="ECO:0000256" key="4">
    <source>
        <dbReference type="ARBA" id="ARBA00022688"/>
    </source>
</evidence>
<comment type="pathway">
    <text evidence="11">Cofactor biosynthesis; ubiquinone biosynthesis.</text>
</comment>
<dbReference type="PROSITE" id="PS01304">
    <property type="entry name" value="UBIH"/>
    <property type="match status" value="1"/>
</dbReference>
<dbReference type="PANTHER" id="PTHR43876:SF7">
    <property type="entry name" value="UBIQUINONE BIOSYNTHESIS MONOOXYGENASE COQ6, MITOCHONDRIAL"/>
    <property type="match status" value="1"/>
</dbReference>
<dbReference type="InterPro" id="IPR018168">
    <property type="entry name" value="Ubi_Hdrlase_CS"/>
</dbReference>
<keyword evidence="4 11" id="KW-0831">Ubiquinone biosynthesis</keyword>
<evidence type="ECO:0000256" key="10">
    <source>
        <dbReference type="ARBA" id="ARBA00023136"/>
    </source>
</evidence>
<keyword evidence="8 11" id="KW-0503">Monooxygenase</keyword>
<dbReference type="OrthoDB" id="683240at2759"/>
<dbReference type="PANTHER" id="PTHR43876">
    <property type="entry name" value="UBIQUINONE BIOSYNTHESIS MONOOXYGENASE COQ6, MITOCHONDRIAL"/>
    <property type="match status" value="1"/>
</dbReference>
<keyword evidence="7 11" id="KW-0560">Oxidoreductase</keyword>
<protein>
    <recommendedName>
        <fullName evidence="11">Ubiquinone biosynthesis monooxygenase COQ6, mitochondrial</fullName>
        <ecNumber evidence="11">1.14.15.45</ecNumber>
    </recommendedName>
    <alternativeName>
        <fullName evidence="11">2-methoxy-6-polyprenolphenol 4-hydroxylase</fullName>
        <ecNumber evidence="11">1.14.15.46</ecNumber>
    </alternativeName>
</protein>
<keyword evidence="6 11" id="KW-0274">FAD</keyword>
<keyword evidence="14" id="KW-1185">Reference proteome</keyword>
<evidence type="ECO:0000256" key="9">
    <source>
        <dbReference type="ARBA" id="ARBA00023128"/>
    </source>
</evidence>
<evidence type="ECO:0000256" key="6">
    <source>
        <dbReference type="ARBA" id="ARBA00022827"/>
    </source>
</evidence>
<evidence type="ECO:0000313" key="13">
    <source>
        <dbReference type="EMBL" id="EFJ32906.1"/>
    </source>
</evidence>
<proteinExistence type="inferred from homology"/>
<dbReference type="GO" id="GO:0071949">
    <property type="term" value="F:FAD binding"/>
    <property type="evidence" value="ECO:0007669"/>
    <property type="project" value="InterPro"/>
</dbReference>
<comment type="catalytic activity">
    <reaction evidence="11">
        <text>a 2-methoxy-6-(all-trans-polyprenyl)phenol + 2 reduced [2Fe-2S]-[ferredoxin] + O2 + 2 H(+) = a 2-methoxy-6-(all-trans-polyprenyl)benzene-1,4-diol + 2 oxidized [2Fe-2S]-[ferredoxin] + H2O</text>
        <dbReference type="Rhea" id="RHEA:81183"/>
        <dbReference type="Rhea" id="RHEA-COMP:9551"/>
        <dbReference type="Rhea" id="RHEA-COMP:10000"/>
        <dbReference type="Rhea" id="RHEA-COMP:10001"/>
        <dbReference type="Rhea" id="RHEA-COMP:10858"/>
        <dbReference type="ChEBI" id="CHEBI:15377"/>
        <dbReference type="ChEBI" id="CHEBI:15378"/>
        <dbReference type="ChEBI" id="CHEBI:15379"/>
        <dbReference type="ChEBI" id="CHEBI:33737"/>
        <dbReference type="ChEBI" id="CHEBI:33738"/>
        <dbReference type="ChEBI" id="CHEBI:62731"/>
        <dbReference type="ChEBI" id="CHEBI:84166"/>
        <dbReference type="EC" id="1.14.15.46"/>
    </reaction>
</comment>
<gene>
    <name evidence="11" type="primary">COQ6</name>
    <name evidence="13" type="ORF">SELMODRAFT_230657</name>
</gene>
<evidence type="ECO:0000256" key="11">
    <source>
        <dbReference type="HAMAP-Rule" id="MF_03193"/>
    </source>
</evidence>
<dbReference type="KEGG" id="smo:SELMODRAFT_230657"/>
<dbReference type="Proteomes" id="UP000001514">
    <property type="component" value="Unassembled WGS sequence"/>
</dbReference>
<comment type="function">
    <text evidence="11">FAD-dependent monooxygenase required for two non-consecutive steps during ubiquinone biosynthesis. Required for the C5-ring hydroxylation during ubiquinone biosynthesis by catalyzing the hydroxylation of 4-hydroxy-3-(all-trans-polyprenyl)benzoic acid to 3,4-dihydroxy-5-(all-trans-polyprenyl)benzoic acid. Also acts downstream of coq4, for the C1-hydroxylation during ubiquinone biosynthesis by catalyzing the hydroxylation of 2-methoxy-6-(all-trans-polyprenyl)phenol to 2-methoxy-6-(all-trans-polyprenyl)benzene-1,4-diol. The electrons required for the hydroxylation reaction are funneled indirectly to coq6 from NADPH via a ferredoxin/ferredoxin reductase system.</text>
</comment>
<dbReference type="EMBL" id="GL377571">
    <property type="protein sequence ID" value="EFJ32906.1"/>
    <property type="molecule type" value="Genomic_DNA"/>
</dbReference>
<dbReference type="HAMAP" id="MF_03193">
    <property type="entry name" value="COQ6_monooxygenase"/>
    <property type="match status" value="1"/>
</dbReference>
<dbReference type="GO" id="GO:0120538">
    <property type="term" value="F:2-methoxy-6-polyprenolphenol 4-hydroxylase activity"/>
    <property type="evidence" value="ECO:0007669"/>
    <property type="project" value="UniProtKB-EC"/>
</dbReference>
<dbReference type="InterPro" id="IPR002938">
    <property type="entry name" value="FAD-bd"/>
</dbReference>
<dbReference type="EC" id="1.14.15.45" evidence="11"/>
<dbReference type="SUPFAM" id="SSF51905">
    <property type="entry name" value="FAD/NAD(P)-binding domain"/>
    <property type="match status" value="1"/>
</dbReference>
<evidence type="ECO:0000256" key="2">
    <source>
        <dbReference type="ARBA" id="ARBA00005349"/>
    </source>
</evidence>
<dbReference type="GO" id="GO:0106364">
    <property type="term" value="F:4-hydroxy-3-all-trans-polyprenylbenzoate oxygenase activity"/>
    <property type="evidence" value="ECO:0007669"/>
    <property type="project" value="UniProtKB-EC"/>
</dbReference>
<dbReference type="UniPathway" id="UPA00232"/>
<dbReference type="PRINTS" id="PR00420">
    <property type="entry name" value="RNGMNOXGNASE"/>
</dbReference>
<dbReference type="InterPro" id="IPR036188">
    <property type="entry name" value="FAD/NAD-bd_sf"/>
</dbReference>
<evidence type="ECO:0000256" key="1">
    <source>
        <dbReference type="ARBA" id="ARBA00001974"/>
    </source>
</evidence>
<dbReference type="InterPro" id="IPR000689">
    <property type="entry name" value="UbQ_mOase_COQ6"/>
</dbReference>
<dbReference type="GO" id="GO:0016712">
    <property type="term" value="F:oxidoreductase activity, acting on paired donors, with incorporation or reduction of molecular oxygen, reduced flavin or flavoprotein as one donor, and incorporation of one atom of oxygen"/>
    <property type="evidence" value="ECO:0007669"/>
    <property type="project" value="UniProtKB-UniRule"/>
</dbReference>
<dbReference type="EC" id="1.14.15.46" evidence="11"/>
<evidence type="ECO:0000256" key="8">
    <source>
        <dbReference type="ARBA" id="ARBA00023033"/>
    </source>
</evidence>
<dbReference type="OMA" id="QQDITWQ"/>
<dbReference type="HOGENOM" id="CLU_009665_8_0_1"/>
<evidence type="ECO:0000259" key="12">
    <source>
        <dbReference type="Pfam" id="PF01494"/>
    </source>
</evidence>
<dbReference type="FunFam" id="3.30.9.10:FF:000111">
    <property type="entry name" value="Ubiquinone biosynthesis monooxygenase COQ6, mitochondrial"/>
    <property type="match status" value="1"/>
</dbReference>
<dbReference type="Pfam" id="PF01494">
    <property type="entry name" value="FAD_binding_3"/>
    <property type="match status" value="2"/>
</dbReference>
<dbReference type="GO" id="GO:0016123">
    <property type="term" value="P:xanthophyll biosynthetic process"/>
    <property type="evidence" value="ECO:0000318"/>
    <property type="project" value="GO_Central"/>
</dbReference>
<dbReference type="NCBIfam" id="TIGR01988">
    <property type="entry name" value="Ubi-OHases"/>
    <property type="match status" value="1"/>
</dbReference>
<dbReference type="GO" id="GO:0016491">
    <property type="term" value="F:oxidoreductase activity"/>
    <property type="evidence" value="ECO:0000318"/>
    <property type="project" value="GO_Central"/>
</dbReference>
<keyword evidence="5 11" id="KW-0999">Mitochondrion inner membrane</keyword>
<dbReference type="InParanoid" id="D8R392"/>
<dbReference type="InterPro" id="IPR010971">
    <property type="entry name" value="UbiH/COQ6"/>
</dbReference>
<keyword evidence="3 11" id="KW-0285">Flavoprotein</keyword>
<dbReference type="GO" id="GO:0016120">
    <property type="term" value="P:carotene biosynthetic process"/>
    <property type="evidence" value="ECO:0000318"/>
    <property type="project" value="GO_Central"/>
</dbReference>
<name>D8R392_SELML</name>
<sequence>MVGAAVACGLVSSPLTRSLKIAVIDGSPISFDKVKKSDIPDPRVSSITPATVSFCKDIGTWDDLKSKVAPFDSMQVWDYAGLGYTRYNAADVDEPVLGYVVENGILVSSLRARLQGSDVDLLCPTQVDSVIFPHRVGGLPEEEGSNWAHVSLKDGRSIATRLVVGADGGKSKVRKMAGISTTGWDYMQEGLICTVRVDEHHSTAWQRFLPTGPLALLPMNDDFSNIVWSTTPKKAKELKSLPSEDFVNAVNNALTKDFSPPPKSGFAEVLTNRFLSPYFGNLAPSATEEFQFPVKVKSVETDRLSFPLSLSHARSYAAPRVVLVGDAAHTVHPLAGQGVNLGFGDAAALIKVLEKGVRCGLDVGEISLLNEYENTRKFANLPMMAVLDGFQRIFSTDSGPVNALRAAGFNLVQSFGPLKKLVISSAMSNGFSGLPGLLRI</sequence>